<name>A0A170U9I7_TRIIF</name>
<proteinExistence type="predicted"/>
<organism evidence="1">
    <name type="scientific">Triatoma infestans</name>
    <name type="common">Assassin bug</name>
    <dbReference type="NCBI Taxonomy" id="30076"/>
    <lineage>
        <taxon>Eukaryota</taxon>
        <taxon>Metazoa</taxon>
        <taxon>Ecdysozoa</taxon>
        <taxon>Arthropoda</taxon>
        <taxon>Hexapoda</taxon>
        <taxon>Insecta</taxon>
        <taxon>Pterygota</taxon>
        <taxon>Neoptera</taxon>
        <taxon>Paraneoptera</taxon>
        <taxon>Hemiptera</taxon>
        <taxon>Heteroptera</taxon>
        <taxon>Panheteroptera</taxon>
        <taxon>Cimicomorpha</taxon>
        <taxon>Reduviidae</taxon>
        <taxon>Triatominae</taxon>
        <taxon>Triatoma</taxon>
    </lineage>
</organism>
<feature type="non-terminal residue" evidence="1">
    <location>
        <position position="1"/>
    </location>
</feature>
<feature type="non-terminal residue" evidence="1">
    <location>
        <position position="130"/>
    </location>
</feature>
<accession>A0A170U9I7</accession>
<sequence>PELSKIQRSNRAFNKNNKKIINKCEETGTDPALLQCRNTPAGTASPAQLLKSRNLKDKIPRNKQVLSPRLVNPKHNRHFRKYQQKMCNCYNRNAKTLKPLNISNKVWFKKDPNSTWKLAVVKNFVRNPDL</sequence>
<dbReference type="AlphaFoldDB" id="A0A170U9I7"/>
<evidence type="ECO:0000313" key="1">
    <source>
        <dbReference type="EMBL" id="JAR95708.1"/>
    </source>
</evidence>
<dbReference type="EMBL" id="GEMB01007738">
    <property type="protein sequence ID" value="JAR95708.1"/>
    <property type="molecule type" value="Transcribed_RNA"/>
</dbReference>
<reference evidence="1" key="1">
    <citation type="submission" date="2016-04" db="EMBL/GenBank/DDBJ databases">
        <authorList>
            <person name="Calderon-Fernandez G.M.Sr."/>
        </authorList>
    </citation>
    <scope>NUCLEOTIDE SEQUENCE</scope>
    <source>
        <strain evidence="1">Int1</strain>
        <tissue evidence="1">Integument</tissue>
    </source>
</reference>
<reference evidence="1" key="2">
    <citation type="journal article" date="2017" name="J. Med. Entomol.">
        <title>Transcriptome Analysis of the Triatoma infestans (Hemiptera: Reduviidae) Integument.</title>
        <authorList>
            <person name="Calderon-Fernandez G.M."/>
            <person name="Moriconi D.E."/>
            <person name="Dulbecco A.B."/>
            <person name="Juarez M.P."/>
        </authorList>
    </citation>
    <scope>NUCLEOTIDE SEQUENCE</scope>
    <source>
        <strain evidence="1">Int1</strain>
        <tissue evidence="1">Integument</tissue>
    </source>
</reference>
<protein>
    <submittedName>
        <fullName evidence="1">Uncharacterized protein</fullName>
    </submittedName>
</protein>